<evidence type="ECO:0000313" key="1">
    <source>
        <dbReference type="EMBL" id="AXN58536.1"/>
    </source>
</evidence>
<dbReference type="KEGG" id="vg:65115388"/>
<accession>A0A346FKN1</accession>
<evidence type="ECO:0000313" key="2">
    <source>
        <dbReference type="Proteomes" id="UP000259950"/>
    </source>
</evidence>
<name>A0A346FKN1_9CAUD</name>
<sequence length="76" mass="9363">MSDENLYENEDPTWQMHMQTLMRRKKNMEIAQTIDDALYQYYVVERGKEVPVWRFYKDADWWIEYLKSLGIDPQNP</sequence>
<reference evidence="1" key="1">
    <citation type="submission" date="2018-07" db="EMBL/GenBank/DDBJ databases">
        <title>Complete genome sequence of the cyanophage S-PRM1 isolated from Singapore coastal waters.</title>
        <authorList>
            <person name="Chenard C."/>
            <person name="Kolundzija S."/>
            <person name="Lauro F.M."/>
        </authorList>
    </citation>
    <scope>NUCLEOTIDE SEQUENCE [LARGE SCALE GENOMIC DNA]</scope>
</reference>
<dbReference type="Proteomes" id="UP000259950">
    <property type="component" value="Segment"/>
</dbReference>
<dbReference type="RefSeq" id="YP_010097721.1">
    <property type="nucleotide sequence ID" value="NC_055761.1"/>
</dbReference>
<dbReference type="GeneID" id="65115388"/>
<proteinExistence type="predicted"/>
<keyword evidence="2" id="KW-1185">Reference proteome</keyword>
<protein>
    <submittedName>
        <fullName evidence="1">Uncharacterized protein</fullName>
    </submittedName>
</protein>
<organism evidence="1">
    <name type="scientific">Synechococcus virus S-PRM1</name>
    <dbReference type="NCBI Taxonomy" id="2100130"/>
    <lineage>
        <taxon>Viruses</taxon>
        <taxon>Duplodnaviria</taxon>
        <taxon>Heunggongvirae</taxon>
        <taxon>Uroviricota</taxon>
        <taxon>Caudoviricetes</taxon>
        <taxon>Pantevenvirales</taxon>
        <taxon>Kyanoviridae</taxon>
        <taxon>Makelovirus</taxon>
        <taxon>Makelovirus prm1</taxon>
    </lineage>
</organism>
<dbReference type="EMBL" id="MH629685">
    <property type="protein sequence ID" value="AXN58536.1"/>
    <property type="molecule type" value="Genomic_DNA"/>
</dbReference>